<dbReference type="EMBL" id="CAUWAG010000003">
    <property type="protein sequence ID" value="CAJ2499855.1"/>
    <property type="molecule type" value="Genomic_DNA"/>
</dbReference>
<feature type="chain" id="PRO_5042602511" evidence="1">
    <location>
        <begin position="21"/>
        <end position="161"/>
    </location>
</feature>
<name>A0AAI8V8N8_9PEZI</name>
<proteinExistence type="predicted"/>
<comment type="caution">
    <text evidence="2">The sequence shown here is derived from an EMBL/GenBank/DDBJ whole genome shotgun (WGS) entry which is preliminary data.</text>
</comment>
<evidence type="ECO:0000313" key="3">
    <source>
        <dbReference type="Proteomes" id="UP001295740"/>
    </source>
</evidence>
<accession>A0AAI8V8N8</accession>
<gene>
    <name evidence="2" type="ORF">KHLLAP_LOCUS323</name>
</gene>
<keyword evidence="3" id="KW-1185">Reference proteome</keyword>
<protein>
    <submittedName>
        <fullName evidence="2">Uu.00g027080.m01.CDS01</fullName>
    </submittedName>
</protein>
<evidence type="ECO:0000313" key="2">
    <source>
        <dbReference type="EMBL" id="CAJ2499855.1"/>
    </source>
</evidence>
<reference evidence="2" key="1">
    <citation type="submission" date="2023-10" db="EMBL/GenBank/DDBJ databases">
        <authorList>
            <person name="Hackl T."/>
        </authorList>
    </citation>
    <scope>NUCLEOTIDE SEQUENCE</scope>
</reference>
<dbReference type="Proteomes" id="UP001295740">
    <property type="component" value="Unassembled WGS sequence"/>
</dbReference>
<organism evidence="2 3">
    <name type="scientific">Anthostomella pinea</name>
    <dbReference type="NCBI Taxonomy" id="933095"/>
    <lineage>
        <taxon>Eukaryota</taxon>
        <taxon>Fungi</taxon>
        <taxon>Dikarya</taxon>
        <taxon>Ascomycota</taxon>
        <taxon>Pezizomycotina</taxon>
        <taxon>Sordariomycetes</taxon>
        <taxon>Xylariomycetidae</taxon>
        <taxon>Xylariales</taxon>
        <taxon>Xylariaceae</taxon>
        <taxon>Anthostomella</taxon>
    </lineage>
</organism>
<evidence type="ECO:0000256" key="1">
    <source>
        <dbReference type="SAM" id="SignalP"/>
    </source>
</evidence>
<keyword evidence="1" id="KW-0732">Signal</keyword>
<dbReference type="AlphaFoldDB" id="A0AAI8V8N8"/>
<feature type="signal peptide" evidence="1">
    <location>
        <begin position="1"/>
        <end position="20"/>
    </location>
</feature>
<sequence length="161" mass="16741">MARFFSIAAAFAFTFAVVTASAIPARAADYAWTFAFTGAKTCPGWPCQYSYNLTAPLYSSSTASIPAFAASCAGTIDQPLQACQLLAFSAAPGSRSEMRAVAGNFSSYETSGDGRGVLAVTATWFDDVQNKSLTITGVTPVEANDGSTWDVQPTGCPLTAC</sequence>